<dbReference type="SMART" id="SM00490">
    <property type="entry name" value="HELICc"/>
    <property type="match status" value="1"/>
</dbReference>
<dbReference type="GO" id="GO:0008170">
    <property type="term" value="F:N-methyltransferase activity"/>
    <property type="evidence" value="ECO:0007669"/>
    <property type="project" value="InterPro"/>
</dbReference>
<name>A0A413CYJ0_9FIRM</name>
<dbReference type="InterPro" id="IPR027417">
    <property type="entry name" value="P-loop_NTPase"/>
</dbReference>
<dbReference type="PANTHER" id="PTHR41313:SF1">
    <property type="entry name" value="DNA METHYLASE ADENINE-SPECIFIC DOMAIN-CONTAINING PROTEIN"/>
    <property type="match status" value="1"/>
</dbReference>
<dbReference type="GO" id="GO:0005524">
    <property type="term" value="F:ATP binding"/>
    <property type="evidence" value="ECO:0007669"/>
    <property type="project" value="InterPro"/>
</dbReference>
<dbReference type="Pfam" id="PF02384">
    <property type="entry name" value="N6_Mtase"/>
    <property type="match status" value="1"/>
</dbReference>
<dbReference type="InterPro" id="IPR006935">
    <property type="entry name" value="Helicase/UvrB_N"/>
</dbReference>
<dbReference type="SMART" id="SM00487">
    <property type="entry name" value="DEXDc"/>
    <property type="match status" value="1"/>
</dbReference>
<dbReference type="Gene3D" id="3.40.50.150">
    <property type="entry name" value="Vaccinia Virus protein VP39"/>
    <property type="match status" value="1"/>
</dbReference>
<dbReference type="PROSITE" id="PS51257">
    <property type="entry name" value="PROKAR_LIPOPROTEIN"/>
    <property type="match status" value="1"/>
</dbReference>
<feature type="compositionally biased region" description="Basic and acidic residues" evidence="2">
    <location>
        <begin position="266"/>
        <end position="286"/>
    </location>
</feature>
<dbReference type="GO" id="GO:0004386">
    <property type="term" value="F:helicase activity"/>
    <property type="evidence" value="ECO:0007669"/>
    <property type="project" value="UniProtKB-KW"/>
</dbReference>
<feature type="region of interest" description="Disordered" evidence="2">
    <location>
        <begin position="2415"/>
        <end position="2441"/>
    </location>
</feature>
<dbReference type="EMBL" id="QSAT01000003">
    <property type="protein sequence ID" value="RGW76597.1"/>
    <property type="molecule type" value="Genomic_DNA"/>
</dbReference>
<dbReference type="Pfam" id="PF00271">
    <property type="entry name" value="Helicase_C"/>
    <property type="match status" value="1"/>
</dbReference>
<feature type="region of interest" description="Disordered" evidence="2">
    <location>
        <begin position="669"/>
        <end position="697"/>
    </location>
</feature>
<feature type="compositionally biased region" description="Polar residues" evidence="2">
    <location>
        <begin position="376"/>
        <end position="387"/>
    </location>
</feature>
<feature type="domain" description="Helicase C-terminal" evidence="3">
    <location>
        <begin position="2017"/>
        <end position="2189"/>
    </location>
</feature>
<proteinExistence type="predicted"/>
<reference evidence="4 5" key="1">
    <citation type="submission" date="2018-08" db="EMBL/GenBank/DDBJ databases">
        <title>A genome reference for cultivated species of the human gut microbiota.</title>
        <authorList>
            <person name="Zou Y."/>
            <person name="Xue W."/>
            <person name="Luo G."/>
        </authorList>
    </citation>
    <scope>NUCLEOTIDE SEQUENCE [LARGE SCALE GENOMIC DNA]</scope>
    <source>
        <strain evidence="4 5">AF10-31</strain>
    </source>
</reference>
<evidence type="ECO:0000259" key="3">
    <source>
        <dbReference type="PROSITE" id="PS51194"/>
    </source>
</evidence>
<feature type="coiled-coil region" evidence="1">
    <location>
        <begin position="2359"/>
        <end position="2386"/>
    </location>
</feature>
<sequence length="2441" mass="278432">MARKYDLISELYNRTCKTVVSNPQNWQAFLASACRNYKLRYDEQLLVYAQRPDATAVLEIEQWNKIFGRWVNRGARGIAVFADENRSRQRLTHYFDISDTHESRYSRTVPIWDMRQEYEADVIETLESTFGEIENKSSLAEAIMGAARNAAEDNIPDYLQDLYYATEGSSFEEVEEDIVAFIYKNVVTNSVAYMMMSRLGVDTDGYFELDDFRDVTNFNTQETLNALGFATSDIAEMGLTEISKTITALNRQNRIIVGQDRNEYNKVENNDERSLDNERTDLHDGGRLQPSEPETSTAARSDVGQIRSDEERVSEGTSQSPLLQSPDEGRTDTALGGSGTESQQDGGNNSEPDGTERGSDRTDESGGYDEMGSSDELPSQFGTGNRESGSDIRLEYYDRTHEDKSLPFFGRDEVINEILRTTPHLSASLEEIKDYYERNPDNKDRTEYIKSIFNNDYTELTLEDGRTVGYKTFENVLHLWEGKYDSRTAQSFYDWAVIARHFEAMRLLGELSDSIKPLPSMDGQMTFILDGRAEEKKTSAFTFSQEIIDAILANGSGFSEGKMRIYEQFEKSLSAKENADFLKNEYGWGGSYPVIIGAGIDESHDGKGITITKGIGKENPHITLSWSQVEKRIGELIRMDRYLNPKEKERYPQWLESQEEHRAKIEETKRNREILSNAPPEQEVEPAEKKPEEAEQLQDEDVQYEYHLGAKVYIGASEYEILSVDDERVMLYDYDMPLFNKEFSRTEFDRKVRENPMNEHLIVKEEPAEERNETEEVQTNMGSMPIEDYREIVASQSGFDSYDEMYHQGYRIGNGYDKEPEPVVPAWEQKKKVKGFDLHPDVPMADRHTFNLRENEVETVGKKERFRRNIMAIQLLKKCQEENRFATPEEQIILSKYVGWGGLSEAFDENNSAWATEYLELFSVLTPEEYASARESTLTAFYTPPEVITAIYKAMEQMGFKEGNLLEPSCGIGNFIGMLPDAMQDSKIYGVELDTISAGIAQQLYQKTTIAAQGFEETNLPDSFFDGVVGNVPFGDFKVLDKRYDKHKFLIHDYFFAKSLDKLRPGGVMALVTSKGTMDKETLAVRKYIAQRAELLGAIRLPNNTFKGNAGTEVVSDILILQKRDRLIDIEPDWVHLDTDENGIKMNSYFVQHPEMILGEMKMVSGRFGMEATCVPYENADLAAQLDEAVANIHGEITEYEVEEELEEEDNSIPADPTVRNFSYTVVDNKIYYRENSRMTPVEVSATAENRIKGMIAIRNSVRTLIELQTEDCPDSEIKAEQERLNRLYDTFSGKYGLINSRANTSAFSQDSSFSLLSALEIIGEDGELERKADMFSKRTIKPHTPVTSVDTASEALAVSLGEKATIDMDYMMELSGKSENEIFEDLKGVIFLNPLYEYGNSYEPKYLMADEYLSGNVREKLRIAKNSAELYPEDYKVNLEALQKVQPKDLTASEISVRLGATWLPPDDVQEFIFHLLETPRYAQWNIKVHFSPFTSEWNIEGKSYDKGNVRAYNTYGTSRINAYKIIEETLNLKDVRIFDYIEDDEGKKKAVLNKKETAIAQSKQEMIKQEFQDWIWSDPERRERLCKSYNEKFNSVRPREYDGSHIIFNGMNPEIELREHQKNAVAHILYGGNTLLAHAVGAGKTFEMVAAAQESKRLGLCNKSLFVVPNHLTEQWAAEYLQLYPAANILVATKKDFETKNRKKFCGRIATGDYDAVIIGHSQFEKIPMSIERQRAILEQQLEEITGGIAELKRNRGENFSIKQLEKSKKSIRQKLDKLNDQTKKDDVVTFEELGVDRLFVDESHYYKNLYLYTKMRNVGGIAQTEAQKSSDLFMKCRYLDEITGGRGTVFATGTPISNSMVELYTIQRYLQYNTLVKNGLQHFDAWASTFGETITAVELTPEGTGYRAKTRFAKFYNLPELMAMFKEIADIKTADMLNLPVPEAKYHNIAVKPSEMQKEMVASLAERAEQVRGGGVDSSVDNMLKITNDGRKLALDQRMLNDMLPDFEGSKINACVDNIYRIWKENADKKSAQLVFCDLSTPKNDGTFSVYNDIRKKLIERGIPESEVKFIHEADTDMKKKELFQKTRKGEVRVLLGSTQKMGAGTNVQDKLIALHDVDCPWRPSDLEQRSGRIVRQGNENPQVDIYRYVTEQTFDAYLYQLVEGKQKFASQIMTSKSPVRSAEDIDETALSYAEIKMLATGNPYIKEKMDLDIQVQKLKMLKSNFLSEKYGLEDKVIKFYPQQIAYLKSRVEGLTKDVETAKLHPKPIDEQPLGMMVSGVSYSEKSEAGQAIINTCKSMNSPDAIPLGEYRGFQMELYFDTVQRNYVVKLKGETSRDVPLGDDSHGNIVRIDNGIERFEEALADTKNSLENTEKQFETAKQEIEKPFAKEEELRAKTARLDELNILLNMDKKENEIVGGEPDEGEAVGGRKEKSYER</sequence>
<dbReference type="SUPFAM" id="SSF52540">
    <property type="entry name" value="P-loop containing nucleoside triphosphate hydrolases"/>
    <property type="match status" value="2"/>
</dbReference>
<feature type="region of interest" description="Disordered" evidence="2">
    <location>
        <begin position="266"/>
        <end position="389"/>
    </location>
</feature>
<feature type="compositionally biased region" description="Polar residues" evidence="2">
    <location>
        <begin position="340"/>
        <end position="352"/>
    </location>
</feature>
<dbReference type="Proteomes" id="UP000284651">
    <property type="component" value="Unassembled WGS sequence"/>
</dbReference>
<keyword evidence="1" id="KW-0175">Coiled coil</keyword>
<evidence type="ECO:0000256" key="1">
    <source>
        <dbReference type="SAM" id="Coils"/>
    </source>
</evidence>
<accession>A0A413CYJ0</accession>
<dbReference type="InterPro" id="IPR052933">
    <property type="entry name" value="DNA_Protect_Modify"/>
</dbReference>
<evidence type="ECO:0000256" key="2">
    <source>
        <dbReference type="SAM" id="MobiDB-lite"/>
    </source>
</evidence>
<organism evidence="4 5">
    <name type="scientific">Holdemanella biformis</name>
    <dbReference type="NCBI Taxonomy" id="1735"/>
    <lineage>
        <taxon>Bacteria</taxon>
        <taxon>Bacillati</taxon>
        <taxon>Bacillota</taxon>
        <taxon>Erysipelotrichia</taxon>
        <taxon>Erysipelotrichales</taxon>
        <taxon>Erysipelotrichaceae</taxon>
        <taxon>Holdemanella</taxon>
    </lineage>
</organism>
<feature type="compositionally biased region" description="Basic and acidic residues" evidence="2">
    <location>
        <begin position="354"/>
        <end position="364"/>
    </location>
</feature>
<dbReference type="InterPro" id="IPR014001">
    <property type="entry name" value="Helicase_ATP-bd"/>
</dbReference>
<comment type="caution">
    <text evidence="4">The sequence shown here is derived from an EMBL/GenBank/DDBJ whole genome shotgun (WGS) entry which is preliminary data.</text>
</comment>
<dbReference type="InterPro" id="IPR001650">
    <property type="entry name" value="Helicase_C-like"/>
</dbReference>
<dbReference type="Gene3D" id="3.40.50.300">
    <property type="entry name" value="P-loop containing nucleotide triphosphate hydrolases"/>
    <property type="match status" value="2"/>
</dbReference>
<dbReference type="GO" id="GO:0003677">
    <property type="term" value="F:DNA binding"/>
    <property type="evidence" value="ECO:0007669"/>
    <property type="project" value="InterPro"/>
</dbReference>
<dbReference type="GO" id="GO:0016787">
    <property type="term" value="F:hydrolase activity"/>
    <property type="evidence" value="ECO:0007669"/>
    <property type="project" value="InterPro"/>
</dbReference>
<dbReference type="PANTHER" id="PTHR41313">
    <property type="entry name" value="ADENINE-SPECIFIC METHYLTRANSFERASE"/>
    <property type="match status" value="1"/>
</dbReference>
<evidence type="ECO:0000313" key="4">
    <source>
        <dbReference type="EMBL" id="RGW76597.1"/>
    </source>
</evidence>
<dbReference type="InterPro" id="IPR029063">
    <property type="entry name" value="SAM-dependent_MTases_sf"/>
</dbReference>
<feature type="coiled-coil region" evidence="1">
    <location>
        <begin position="1737"/>
        <end position="1784"/>
    </location>
</feature>
<keyword evidence="4" id="KW-0347">Helicase</keyword>
<dbReference type="Pfam" id="PF04851">
    <property type="entry name" value="ResIII"/>
    <property type="match status" value="1"/>
</dbReference>
<dbReference type="PROSITE" id="PS51194">
    <property type="entry name" value="HELICASE_CTER"/>
    <property type="match status" value="1"/>
</dbReference>
<dbReference type="SUPFAM" id="SSF53335">
    <property type="entry name" value="S-adenosyl-L-methionine-dependent methyltransferases"/>
    <property type="match status" value="1"/>
</dbReference>
<keyword evidence="4" id="KW-0067">ATP-binding</keyword>
<keyword evidence="4" id="KW-0547">Nucleotide-binding</keyword>
<keyword evidence="4" id="KW-0378">Hydrolase</keyword>
<dbReference type="PRINTS" id="PR00507">
    <property type="entry name" value="N12N6MTFRASE"/>
</dbReference>
<gene>
    <name evidence="4" type="ORF">DWV56_01895</name>
</gene>
<evidence type="ECO:0000313" key="5">
    <source>
        <dbReference type="Proteomes" id="UP000284651"/>
    </source>
</evidence>
<feature type="compositionally biased region" description="Basic and acidic residues" evidence="2">
    <location>
        <begin position="2432"/>
        <end position="2441"/>
    </location>
</feature>
<dbReference type="InterPro" id="IPR003356">
    <property type="entry name" value="DNA_methylase_A-5"/>
</dbReference>
<protein>
    <submittedName>
        <fullName evidence="4">Helicase</fullName>
    </submittedName>
</protein>